<dbReference type="RefSeq" id="XP_062658641.1">
    <property type="nucleotide sequence ID" value="XM_062800536.1"/>
</dbReference>
<reference evidence="3" key="1">
    <citation type="journal article" date="2023" name="Mol. Phylogenet. Evol.">
        <title>Genome-scale phylogeny and comparative genomics of the fungal order Sordariales.</title>
        <authorList>
            <person name="Hensen N."/>
            <person name="Bonometti L."/>
            <person name="Westerberg I."/>
            <person name="Brannstrom I.O."/>
            <person name="Guillou S."/>
            <person name="Cros-Aarteil S."/>
            <person name="Calhoun S."/>
            <person name="Haridas S."/>
            <person name="Kuo A."/>
            <person name="Mondo S."/>
            <person name="Pangilinan J."/>
            <person name="Riley R."/>
            <person name="LaButti K."/>
            <person name="Andreopoulos B."/>
            <person name="Lipzen A."/>
            <person name="Chen C."/>
            <person name="Yan M."/>
            <person name="Daum C."/>
            <person name="Ng V."/>
            <person name="Clum A."/>
            <person name="Steindorff A."/>
            <person name="Ohm R.A."/>
            <person name="Martin F."/>
            <person name="Silar P."/>
            <person name="Natvig D.O."/>
            <person name="Lalanne C."/>
            <person name="Gautier V."/>
            <person name="Ament-Velasquez S.L."/>
            <person name="Kruys A."/>
            <person name="Hutchinson M.I."/>
            <person name="Powell A.J."/>
            <person name="Barry K."/>
            <person name="Miller A.N."/>
            <person name="Grigoriev I.V."/>
            <person name="Debuchy R."/>
            <person name="Gladieux P."/>
            <person name="Hiltunen Thoren M."/>
            <person name="Johannesson H."/>
        </authorList>
    </citation>
    <scope>NUCLEOTIDE SEQUENCE</scope>
    <source>
        <strain evidence="3">CBS 168.71</strain>
    </source>
</reference>
<dbReference type="PANTHER" id="PTHR24148">
    <property type="entry name" value="ANKYRIN REPEAT DOMAIN-CONTAINING PROTEIN 39 HOMOLOG-RELATED"/>
    <property type="match status" value="1"/>
</dbReference>
<name>A0AAE0LRU0_9PEZI</name>
<evidence type="ECO:0000259" key="2">
    <source>
        <dbReference type="Pfam" id="PF06985"/>
    </source>
</evidence>
<proteinExistence type="predicted"/>
<evidence type="ECO:0000256" key="1">
    <source>
        <dbReference type="SAM" id="MobiDB-lite"/>
    </source>
</evidence>
<evidence type="ECO:0000313" key="3">
    <source>
        <dbReference type="EMBL" id="KAK3295127.1"/>
    </source>
</evidence>
<dbReference type="EMBL" id="JAUEPN010000004">
    <property type="protein sequence ID" value="KAK3295127.1"/>
    <property type="molecule type" value="Genomic_DNA"/>
</dbReference>
<keyword evidence="4" id="KW-1185">Reference proteome</keyword>
<gene>
    <name evidence="3" type="ORF">B0H64DRAFT_321930</name>
</gene>
<reference evidence="3" key="2">
    <citation type="submission" date="2023-06" db="EMBL/GenBank/DDBJ databases">
        <authorList>
            <consortium name="Lawrence Berkeley National Laboratory"/>
            <person name="Haridas S."/>
            <person name="Hensen N."/>
            <person name="Bonometti L."/>
            <person name="Westerberg I."/>
            <person name="Brannstrom I.O."/>
            <person name="Guillou S."/>
            <person name="Cros-Aarteil S."/>
            <person name="Calhoun S."/>
            <person name="Kuo A."/>
            <person name="Mondo S."/>
            <person name="Pangilinan J."/>
            <person name="Riley R."/>
            <person name="Labutti K."/>
            <person name="Andreopoulos B."/>
            <person name="Lipzen A."/>
            <person name="Chen C."/>
            <person name="Yanf M."/>
            <person name="Daum C."/>
            <person name="Ng V."/>
            <person name="Clum A."/>
            <person name="Steindorff A."/>
            <person name="Ohm R."/>
            <person name="Martin F."/>
            <person name="Silar P."/>
            <person name="Natvig D."/>
            <person name="Lalanne C."/>
            <person name="Gautier V."/>
            <person name="Ament-Velasquez S.L."/>
            <person name="Kruys A."/>
            <person name="Hutchinson M.I."/>
            <person name="Powell A.J."/>
            <person name="Barry K."/>
            <person name="Miller A.N."/>
            <person name="Grigoriev I.V."/>
            <person name="Debuchy R."/>
            <person name="Gladieux P."/>
            <person name="Thoren M.H."/>
            <person name="Johannesson H."/>
        </authorList>
    </citation>
    <scope>NUCLEOTIDE SEQUENCE</scope>
    <source>
        <strain evidence="3">CBS 168.71</strain>
    </source>
</reference>
<dbReference type="InterPro" id="IPR052895">
    <property type="entry name" value="HetReg/Transcr_Mod"/>
</dbReference>
<accession>A0AAE0LRU0</accession>
<dbReference type="InterPro" id="IPR010730">
    <property type="entry name" value="HET"/>
</dbReference>
<dbReference type="PANTHER" id="PTHR24148:SF82">
    <property type="entry name" value="HETEROKARYON INCOMPATIBILITY DOMAIN-CONTAINING PROTEIN"/>
    <property type="match status" value="1"/>
</dbReference>
<evidence type="ECO:0000313" key="4">
    <source>
        <dbReference type="Proteomes" id="UP001278766"/>
    </source>
</evidence>
<comment type="caution">
    <text evidence="3">The sequence shown here is derived from an EMBL/GenBank/DDBJ whole genome shotgun (WGS) entry which is preliminary data.</text>
</comment>
<organism evidence="3 4">
    <name type="scientific">Chaetomium fimeti</name>
    <dbReference type="NCBI Taxonomy" id="1854472"/>
    <lineage>
        <taxon>Eukaryota</taxon>
        <taxon>Fungi</taxon>
        <taxon>Dikarya</taxon>
        <taxon>Ascomycota</taxon>
        <taxon>Pezizomycotina</taxon>
        <taxon>Sordariomycetes</taxon>
        <taxon>Sordariomycetidae</taxon>
        <taxon>Sordariales</taxon>
        <taxon>Chaetomiaceae</taxon>
        <taxon>Chaetomium</taxon>
    </lineage>
</organism>
<dbReference type="AlphaFoldDB" id="A0AAE0LRU0"/>
<dbReference type="GeneID" id="87837484"/>
<dbReference type="Proteomes" id="UP001278766">
    <property type="component" value="Unassembled WGS sequence"/>
</dbReference>
<feature type="region of interest" description="Disordered" evidence="1">
    <location>
        <begin position="541"/>
        <end position="567"/>
    </location>
</feature>
<protein>
    <submittedName>
        <fullName evidence="3">Heterokaryon incompatibility protein-domain-containing protein</fullName>
    </submittedName>
</protein>
<sequence length="658" mass="73806">MTEPDPYISYSPVRVSLHRYVQEQQAENQAELWRQTLENERLAREKTLESAVLADFYRYKPIQNYYESRVLVLKAGKKTDKLAGSLEDMWIDGNGPRYSALSYVWGEPKFNDVILIDGKRLAITNSLGNALRRLRPVAGQPPLRIWIDQICINQSDSIERSQQVRLMHAIFRDAHRVLVWLGADPEGHGPRAFQLANALRSIFEDKLLSSLCKSKGANLDWIPVENWKSLRELSRLPWFRRAWIPQEIGTDAEAIVHWGSESIHSVTVLFGRFVERPREEPEGRARHSFVYQLCLSARNLATDPRDYVFSQLGHYSAWIKAEQALIIQPDYDNTIAAVYHEIAIRALTVDSTLMLLNSVSDNGETRPPLPGPKALPSWVPRWDAGRFHSLIGHPGRYKTSGSTKSLITKDSFEDNYDTLLVEGLVVDTIDKVTAKFTSSCFNSESPKKEVIQTAWRCCRPPKPTPGQSSKHEPSKWSTQGTYQNDASVPALKAFLDTFAPSALFGHISSPSSSSTPRDIADAAYASGISVLSKLFPAAAFSTKHDPRKPPNSEATPAREPPKPNPTAWLQAAEGHAVHRCFAVTEESRYFAMVPPTTKTGDLLCILRGGETLYVLRLDPKDADKRTFIGEAYVPGLMEDASGLFGTGTGMELERFRLR</sequence>
<feature type="domain" description="Heterokaryon incompatibility" evidence="2">
    <location>
        <begin position="98"/>
        <end position="247"/>
    </location>
</feature>
<dbReference type="Pfam" id="PF06985">
    <property type="entry name" value="HET"/>
    <property type="match status" value="1"/>
</dbReference>
<feature type="region of interest" description="Disordered" evidence="1">
    <location>
        <begin position="459"/>
        <end position="482"/>
    </location>
</feature>